<name>F8FMI9_PAEMK</name>
<dbReference type="AlphaFoldDB" id="F8FMI9"/>
<dbReference type="KEGG" id="pms:KNP414_01508"/>
<dbReference type="EMBL" id="CP002869">
    <property type="protein sequence ID" value="AEI40072.1"/>
    <property type="molecule type" value="Genomic_DNA"/>
</dbReference>
<dbReference type="PATRIC" id="fig|1036673.3.peg.1331"/>
<dbReference type="HOGENOM" id="CLU_2233837_0_0_9"/>
<feature type="region of interest" description="Disordered" evidence="1">
    <location>
        <begin position="1"/>
        <end position="72"/>
    </location>
</feature>
<gene>
    <name evidence="2" type="ordered locus">KNP414_01508</name>
</gene>
<dbReference type="Proteomes" id="UP000006620">
    <property type="component" value="Chromosome"/>
</dbReference>
<feature type="compositionally biased region" description="Basic and acidic residues" evidence="1">
    <location>
        <begin position="38"/>
        <end position="49"/>
    </location>
</feature>
<dbReference type="RefSeq" id="WP_013915234.1">
    <property type="nucleotide sequence ID" value="NC_015690.1"/>
</dbReference>
<sequence length="105" mass="11741">MARSNASKLRRRLEREGHLNPDIHRGSWRGLVPVERTTPTKREALSRQENKHKKKWNRLPQGGSDGSISFCPGDSSGRLPSMRSGGTLLPCHGIHPWPACLIVRA</sequence>
<accession>F8FMI9</accession>
<evidence type="ECO:0000313" key="3">
    <source>
        <dbReference type="Proteomes" id="UP000006620"/>
    </source>
</evidence>
<protein>
    <submittedName>
        <fullName evidence="2">Uncharacterized protein</fullName>
    </submittedName>
</protein>
<evidence type="ECO:0000313" key="2">
    <source>
        <dbReference type="EMBL" id="AEI40072.1"/>
    </source>
</evidence>
<reference evidence="2 3" key="2">
    <citation type="journal article" date="2013" name="Genome Announc.">
        <title>Genome Sequence of Growth-Improving Paenibacillus mucilaginosus Strain KNP414.</title>
        <authorList>
            <person name="Lu J.J."/>
            <person name="Wang J.F."/>
            <person name="Hu X.F."/>
        </authorList>
    </citation>
    <scope>NUCLEOTIDE SEQUENCE [LARGE SCALE GENOMIC DNA]</scope>
    <source>
        <strain evidence="2 3">KNP414</strain>
    </source>
</reference>
<proteinExistence type="predicted"/>
<evidence type="ECO:0000256" key="1">
    <source>
        <dbReference type="SAM" id="MobiDB-lite"/>
    </source>
</evidence>
<feature type="compositionally biased region" description="Basic and acidic residues" evidence="1">
    <location>
        <begin position="13"/>
        <end position="25"/>
    </location>
</feature>
<organism evidence="2 3">
    <name type="scientific">Paenibacillus mucilaginosus (strain KNP414)</name>
    <dbReference type="NCBI Taxonomy" id="1036673"/>
    <lineage>
        <taxon>Bacteria</taxon>
        <taxon>Bacillati</taxon>
        <taxon>Bacillota</taxon>
        <taxon>Bacilli</taxon>
        <taxon>Bacillales</taxon>
        <taxon>Paenibacillaceae</taxon>
        <taxon>Paenibacillus</taxon>
    </lineage>
</organism>
<reference evidence="3" key="1">
    <citation type="submission" date="2011-06" db="EMBL/GenBank/DDBJ databases">
        <title>Complete genome sequence of Paenibacillus mucilaginosus KNP414.</title>
        <authorList>
            <person name="Wang J."/>
            <person name="Hu S."/>
            <person name="Hu X."/>
            <person name="Zhang B."/>
            <person name="Dong D."/>
            <person name="Zhang S."/>
            <person name="Zhao K."/>
            <person name="Wu D."/>
        </authorList>
    </citation>
    <scope>NUCLEOTIDE SEQUENCE [LARGE SCALE GENOMIC DNA]</scope>
    <source>
        <strain evidence="3">KNP414</strain>
    </source>
</reference>